<evidence type="ECO:0000256" key="1">
    <source>
        <dbReference type="ARBA" id="ARBA00007162"/>
    </source>
</evidence>
<gene>
    <name evidence="3" type="ORF">WA1_47125</name>
</gene>
<proteinExistence type="inferred from homology"/>
<dbReference type="STRING" id="128403.WA1_47125"/>
<dbReference type="RefSeq" id="WP_017745026.1">
    <property type="nucleotide sequence ID" value="NZ_KQ976354.1"/>
</dbReference>
<keyword evidence="2" id="KW-0732">Signal</keyword>
<name>A0A139WXN3_9CYAN</name>
<organism evidence="3 4">
    <name type="scientific">Scytonema hofmannii PCC 7110</name>
    <dbReference type="NCBI Taxonomy" id="128403"/>
    <lineage>
        <taxon>Bacteria</taxon>
        <taxon>Bacillati</taxon>
        <taxon>Cyanobacteriota</taxon>
        <taxon>Cyanophyceae</taxon>
        <taxon>Nostocales</taxon>
        <taxon>Scytonemataceae</taxon>
        <taxon>Scytonema</taxon>
    </lineage>
</organism>
<comment type="caution">
    <text evidence="3">The sequence shown here is derived from an EMBL/GenBank/DDBJ whole genome shotgun (WGS) entry which is preliminary data.</text>
</comment>
<sequence>MSHQKFFTAIALSASRTRLIASVVSIIAVSSQVNPQGINTLLQGQFNLPVASAQNRPIVMGLIPAENNQEMTQKFEPMRAYLEKKLGRPVKVFTATDYAGVIEAMRRDRVDIAWFGPLSYVLAEQEAGAEAFAVGVRKNGQSTYRSIFVVPGDSPVKSLQDLKGKNVAFVDPASTSGALVPSFIVKKTTGKLPQEFFGKLTYAGSHDAAELAVKNKTVDAAADNDITYEKMLSQGLITKQSNRVLLTSDPLPGSPLTYRNDLDAAIKQKVRDAILNAHKEIKVTGYGDLLRYDAVTPPKYQSIRDMVKQLGLRREQMLK</sequence>
<dbReference type="CDD" id="cd01071">
    <property type="entry name" value="PBP2_PhnD_like"/>
    <property type="match status" value="1"/>
</dbReference>
<accession>A0A139WXN3</accession>
<evidence type="ECO:0000256" key="2">
    <source>
        <dbReference type="ARBA" id="ARBA00022729"/>
    </source>
</evidence>
<reference evidence="3 4" key="1">
    <citation type="journal article" date="2013" name="Genome Biol. Evol.">
        <title>Genomes of Stigonematalean cyanobacteria (subsection V) and the evolution of oxygenic photosynthesis from prokaryotes to plastids.</title>
        <authorList>
            <person name="Dagan T."/>
            <person name="Roettger M."/>
            <person name="Stucken K."/>
            <person name="Landan G."/>
            <person name="Koch R."/>
            <person name="Major P."/>
            <person name="Gould S.B."/>
            <person name="Goremykin V.V."/>
            <person name="Rippka R."/>
            <person name="Tandeau de Marsac N."/>
            <person name="Gugger M."/>
            <person name="Lockhart P.J."/>
            <person name="Allen J.F."/>
            <person name="Brune I."/>
            <person name="Maus I."/>
            <person name="Puhler A."/>
            <person name="Martin W.F."/>
        </authorList>
    </citation>
    <scope>NUCLEOTIDE SEQUENCE [LARGE SCALE GENOMIC DNA]</scope>
    <source>
        <strain evidence="3 4">PCC 7110</strain>
    </source>
</reference>
<dbReference type="EMBL" id="ANNX02000047">
    <property type="protein sequence ID" value="KYC37204.1"/>
    <property type="molecule type" value="Genomic_DNA"/>
</dbReference>
<dbReference type="NCBIfam" id="TIGR03431">
    <property type="entry name" value="PhnD"/>
    <property type="match status" value="1"/>
</dbReference>
<dbReference type="SUPFAM" id="SSF53850">
    <property type="entry name" value="Periplasmic binding protein-like II"/>
    <property type="match status" value="1"/>
</dbReference>
<dbReference type="OrthoDB" id="9781943at2"/>
<dbReference type="Gene3D" id="3.40.190.10">
    <property type="entry name" value="Periplasmic binding protein-like II"/>
    <property type="match status" value="2"/>
</dbReference>
<evidence type="ECO:0000313" key="3">
    <source>
        <dbReference type="EMBL" id="KYC37204.1"/>
    </source>
</evidence>
<dbReference type="AlphaFoldDB" id="A0A139WXN3"/>
<dbReference type="GO" id="GO:0043190">
    <property type="term" value="C:ATP-binding cassette (ABC) transporter complex"/>
    <property type="evidence" value="ECO:0007669"/>
    <property type="project" value="InterPro"/>
</dbReference>
<protein>
    <submittedName>
        <fullName evidence="3">Phosphonate ABC transporter substrate-binding protein</fullName>
    </submittedName>
</protein>
<dbReference type="Pfam" id="PF12974">
    <property type="entry name" value="Phosphonate-bd"/>
    <property type="match status" value="1"/>
</dbReference>
<dbReference type="NCBIfam" id="TIGR01098">
    <property type="entry name" value="3A0109s03R"/>
    <property type="match status" value="1"/>
</dbReference>
<dbReference type="GO" id="GO:0015716">
    <property type="term" value="P:organic phosphonate transport"/>
    <property type="evidence" value="ECO:0007669"/>
    <property type="project" value="InterPro"/>
</dbReference>
<dbReference type="InterPro" id="IPR017797">
    <property type="entry name" value="Phosphnate-bd"/>
</dbReference>
<evidence type="ECO:0000313" key="4">
    <source>
        <dbReference type="Proteomes" id="UP000076925"/>
    </source>
</evidence>
<dbReference type="GO" id="GO:0055085">
    <property type="term" value="P:transmembrane transport"/>
    <property type="evidence" value="ECO:0007669"/>
    <property type="project" value="InterPro"/>
</dbReference>
<dbReference type="InterPro" id="IPR005770">
    <property type="entry name" value="PhnD"/>
</dbReference>
<keyword evidence="4" id="KW-1185">Reference proteome</keyword>
<comment type="similarity">
    <text evidence="1">Belongs to the phosphate/phosphite/phosphonate binding protein family.</text>
</comment>
<dbReference type="PANTHER" id="PTHR35841:SF1">
    <property type="entry name" value="PHOSPHONATES-BINDING PERIPLASMIC PROTEIN"/>
    <property type="match status" value="1"/>
</dbReference>
<dbReference type="PANTHER" id="PTHR35841">
    <property type="entry name" value="PHOSPHONATES-BINDING PERIPLASMIC PROTEIN"/>
    <property type="match status" value="1"/>
</dbReference>
<dbReference type="Proteomes" id="UP000076925">
    <property type="component" value="Unassembled WGS sequence"/>
</dbReference>